<evidence type="ECO:0000313" key="2">
    <source>
        <dbReference type="Ensembl" id="ENSMMDP00005008793.1"/>
    </source>
</evidence>
<dbReference type="InParanoid" id="A0A667X4A9"/>
<dbReference type="Pfam" id="PF15173">
    <property type="entry name" value="FAM180"/>
    <property type="match status" value="1"/>
</dbReference>
<sequence length="155" mass="17509">MDIKLQFQICLQIILGFWFGSDYMSCNTVSNGYFFSTRPQFLLGGVEIDQDNIVDLLDEEMASMRQGRAFLSQINDNIPKTRSSMEQMLDTLEGQEKAPLSPTEFESLALSMVYSAYQSKQQEGKAEQLAWSGVLLRLANVTVSDLRGHYLIAYA</sequence>
<evidence type="ECO:0000313" key="3">
    <source>
        <dbReference type="Proteomes" id="UP000472263"/>
    </source>
</evidence>
<keyword evidence="1" id="KW-0732">Signal</keyword>
<feature type="chain" id="PRO_5025593966" description="Family with sequence similarity 180 member A" evidence="1">
    <location>
        <begin position="17"/>
        <end position="155"/>
    </location>
</feature>
<protein>
    <recommendedName>
        <fullName evidence="4">Family with sequence similarity 180 member A</fullName>
    </recommendedName>
</protein>
<evidence type="ECO:0000256" key="1">
    <source>
        <dbReference type="SAM" id="SignalP"/>
    </source>
</evidence>
<dbReference type="PANTHER" id="PTHR34034:SF2">
    <property type="entry name" value="PROTEIN FAM180A"/>
    <property type="match status" value="1"/>
</dbReference>
<keyword evidence="3" id="KW-1185">Reference proteome</keyword>
<dbReference type="Ensembl" id="ENSMMDT00005009040.1">
    <property type="protein sequence ID" value="ENSMMDP00005008793.1"/>
    <property type="gene ID" value="ENSMMDG00005004856.1"/>
</dbReference>
<feature type="signal peptide" evidence="1">
    <location>
        <begin position="1"/>
        <end position="16"/>
    </location>
</feature>
<organism evidence="2 3">
    <name type="scientific">Myripristis murdjan</name>
    <name type="common">pinecone soldierfish</name>
    <dbReference type="NCBI Taxonomy" id="586833"/>
    <lineage>
        <taxon>Eukaryota</taxon>
        <taxon>Metazoa</taxon>
        <taxon>Chordata</taxon>
        <taxon>Craniata</taxon>
        <taxon>Vertebrata</taxon>
        <taxon>Euteleostomi</taxon>
        <taxon>Actinopterygii</taxon>
        <taxon>Neopterygii</taxon>
        <taxon>Teleostei</taxon>
        <taxon>Neoteleostei</taxon>
        <taxon>Acanthomorphata</taxon>
        <taxon>Holocentriformes</taxon>
        <taxon>Holocentridae</taxon>
        <taxon>Myripristis</taxon>
    </lineage>
</organism>
<dbReference type="AlphaFoldDB" id="A0A667X4A9"/>
<reference evidence="2" key="1">
    <citation type="submission" date="2019-06" db="EMBL/GenBank/DDBJ databases">
        <authorList>
            <consortium name="Wellcome Sanger Institute Data Sharing"/>
        </authorList>
    </citation>
    <scope>NUCLEOTIDE SEQUENCE [LARGE SCALE GENOMIC DNA]</scope>
</reference>
<accession>A0A667X4A9</accession>
<evidence type="ECO:0008006" key="4">
    <source>
        <dbReference type="Google" id="ProtNLM"/>
    </source>
</evidence>
<name>A0A667X4A9_9TELE</name>
<dbReference type="Proteomes" id="UP000472263">
    <property type="component" value="Chromosome 6"/>
</dbReference>
<reference evidence="2" key="2">
    <citation type="submission" date="2025-08" db="UniProtKB">
        <authorList>
            <consortium name="Ensembl"/>
        </authorList>
    </citation>
    <scope>IDENTIFICATION</scope>
</reference>
<reference evidence="2" key="3">
    <citation type="submission" date="2025-09" db="UniProtKB">
        <authorList>
            <consortium name="Ensembl"/>
        </authorList>
    </citation>
    <scope>IDENTIFICATION</scope>
</reference>
<dbReference type="PANTHER" id="PTHR34034">
    <property type="entry name" value="PROTEIN FAM180A-RELATED"/>
    <property type="match status" value="1"/>
</dbReference>
<proteinExistence type="predicted"/>
<dbReference type="InterPro" id="IPR029170">
    <property type="entry name" value="FAM180"/>
</dbReference>
<dbReference type="GeneTree" id="ENSGT00990000203778"/>